<dbReference type="eggNOG" id="ENOG5033950">
    <property type="taxonomic scope" value="Bacteria"/>
</dbReference>
<protein>
    <recommendedName>
        <fullName evidence="3">DUF1490 domain-containing protein</fullName>
    </recommendedName>
</protein>
<comment type="caution">
    <text evidence="1">The sequence shown here is derived from an EMBL/GenBank/DDBJ whole genome shotgun (WGS) entry which is preliminary data.</text>
</comment>
<evidence type="ECO:0008006" key="3">
    <source>
        <dbReference type="Google" id="ProtNLM"/>
    </source>
</evidence>
<organism evidence="1 2">
    <name type="scientific">Granulicatella adiacens ATCC 49175</name>
    <dbReference type="NCBI Taxonomy" id="638301"/>
    <lineage>
        <taxon>Bacteria</taxon>
        <taxon>Bacillati</taxon>
        <taxon>Bacillota</taxon>
        <taxon>Bacilli</taxon>
        <taxon>Lactobacillales</taxon>
        <taxon>Carnobacteriaceae</taxon>
        <taxon>Granulicatella</taxon>
    </lineage>
</organism>
<name>C8NIL1_9LACT</name>
<sequence>MEVIIMIKELVSLGKFAKKSGVFAGGVLFGSLGLKLLASKEAKHVYAKAVATSYKLKDGIDATVSTVKQHADDVLEEAKDLYAEEKNAQLVVETSEK</sequence>
<proteinExistence type="predicted"/>
<keyword evidence="2" id="KW-1185">Reference proteome</keyword>
<dbReference type="InterPro" id="IPR046092">
    <property type="entry name" value="DUF6110"/>
</dbReference>
<evidence type="ECO:0000313" key="2">
    <source>
        <dbReference type="Proteomes" id="UP000005926"/>
    </source>
</evidence>
<dbReference type="AlphaFoldDB" id="C8NIL1"/>
<dbReference type="Pfam" id="PF19605">
    <property type="entry name" value="DUF6110"/>
    <property type="match status" value="1"/>
</dbReference>
<dbReference type="EMBL" id="ACKZ01000029">
    <property type="protein sequence ID" value="EEW36408.1"/>
    <property type="molecule type" value="Genomic_DNA"/>
</dbReference>
<accession>C8NIL1</accession>
<dbReference type="HOGENOM" id="CLU_151795_2_0_9"/>
<evidence type="ECO:0000313" key="1">
    <source>
        <dbReference type="EMBL" id="EEW36408.1"/>
    </source>
</evidence>
<gene>
    <name evidence="1" type="ORF">HMPREF0444_1756</name>
</gene>
<reference evidence="1 2" key="1">
    <citation type="submission" date="2009-08" db="EMBL/GenBank/DDBJ databases">
        <authorList>
            <person name="Muzny D."/>
            <person name="Qin X."/>
            <person name="Deng J."/>
            <person name="Jiang H."/>
            <person name="Liu Y."/>
            <person name="Qu J."/>
            <person name="Song X.-Z."/>
            <person name="Zhang L."/>
            <person name="Thornton R."/>
            <person name="Coyle M."/>
            <person name="Francisco L."/>
            <person name="Jackson L."/>
            <person name="Javaid M."/>
            <person name="Korchina V."/>
            <person name="Kovar C."/>
            <person name="Mata R."/>
            <person name="Mathew T."/>
            <person name="Ngo R."/>
            <person name="Nguyen L."/>
            <person name="Nguyen N."/>
            <person name="Okwuonu G."/>
            <person name="Ongeri F."/>
            <person name="Pham C."/>
            <person name="Simmons D."/>
            <person name="Wilczek-Boney K."/>
            <person name="Hale W."/>
            <person name="Jakkamsetti A."/>
            <person name="Pham P."/>
            <person name="Ruth R."/>
            <person name="San Lucas F."/>
            <person name="Warren J."/>
            <person name="Zhang J."/>
            <person name="Zhao Z."/>
            <person name="Zhou C."/>
            <person name="Zhu D."/>
            <person name="Lee S."/>
            <person name="Bess C."/>
            <person name="Blankenburg K."/>
            <person name="Forbes L."/>
            <person name="Fu Q."/>
            <person name="Gubbala S."/>
            <person name="Hirani K."/>
            <person name="Jayaseelan J.C."/>
            <person name="Lara F."/>
            <person name="Munidasa M."/>
            <person name="Palculict T."/>
            <person name="Patil S."/>
            <person name="Pu L.-L."/>
            <person name="Saada N."/>
            <person name="Tang L."/>
            <person name="Weissenberger G."/>
            <person name="Zhu Y."/>
            <person name="Hemphill L."/>
            <person name="Shang Y."/>
            <person name="Youmans B."/>
            <person name="Ayvaz T."/>
            <person name="Ross M."/>
            <person name="Santibanez J."/>
            <person name="Aqrawi P."/>
            <person name="Gross S."/>
            <person name="Joshi V."/>
            <person name="Fowler G."/>
            <person name="Nazareth L."/>
            <person name="Reid J."/>
            <person name="Worley K."/>
            <person name="Petrosino J."/>
            <person name="Highlander S."/>
            <person name="Gibbs R."/>
        </authorList>
    </citation>
    <scope>NUCLEOTIDE SEQUENCE [LARGE SCALE GENOMIC DNA]</scope>
    <source>
        <strain evidence="1 2">ATCC 49175</strain>
    </source>
</reference>
<dbReference type="Proteomes" id="UP000005926">
    <property type="component" value="Unassembled WGS sequence"/>
</dbReference>
<dbReference type="STRING" id="638301.HMPREF0444_1756"/>